<gene>
    <name evidence="2" type="ORF">GEV33_012015</name>
</gene>
<dbReference type="Gene3D" id="1.10.1200.10">
    <property type="entry name" value="ACP-like"/>
    <property type="match status" value="1"/>
</dbReference>
<dbReference type="InterPro" id="IPR042104">
    <property type="entry name" value="PKS_dehydratase_sf"/>
</dbReference>
<dbReference type="InterPro" id="IPR050091">
    <property type="entry name" value="PKS_NRPS_Biosynth_Enz"/>
</dbReference>
<dbReference type="InterPro" id="IPR013968">
    <property type="entry name" value="PKS_KR"/>
</dbReference>
<dbReference type="PANTHER" id="PTHR43775:SF23">
    <property type="entry name" value="FATTY ACID SYNTHASE 3"/>
    <property type="match status" value="1"/>
</dbReference>
<dbReference type="SMART" id="SM00829">
    <property type="entry name" value="PKS_ER"/>
    <property type="match status" value="1"/>
</dbReference>
<dbReference type="SUPFAM" id="SSF47336">
    <property type="entry name" value="ACP-like"/>
    <property type="match status" value="1"/>
</dbReference>
<dbReference type="GO" id="GO:0016491">
    <property type="term" value="F:oxidoreductase activity"/>
    <property type="evidence" value="ECO:0007669"/>
    <property type="project" value="InterPro"/>
</dbReference>
<dbReference type="GO" id="GO:0006633">
    <property type="term" value="P:fatty acid biosynthetic process"/>
    <property type="evidence" value="ECO:0007669"/>
    <property type="project" value="TreeGrafter"/>
</dbReference>
<dbReference type="Proteomes" id="UP000719412">
    <property type="component" value="Unassembled WGS sequence"/>
</dbReference>
<dbReference type="Pfam" id="PF00550">
    <property type="entry name" value="PP-binding"/>
    <property type="match status" value="1"/>
</dbReference>
<dbReference type="Pfam" id="PF08659">
    <property type="entry name" value="KR"/>
    <property type="match status" value="1"/>
</dbReference>
<dbReference type="InterPro" id="IPR036291">
    <property type="entry name" value="NAD(P)-bd_dom_sf"/>
</dbReference>
<dbReference type="InterPro" id="IPR057326">
    <property type="entry name" value="KR_dom"/>
</dbReference>
<proteinExistence type="predicted"/>
<dbReference type="Gene3D" id="3.40.50.720">
    <property type="entry name" value="NAD(P)-binding Rossmann-like Domain"/>
    <property type="match status" value="2"/>
</dbReference>
<dbReference type="PROSITE" id="PS50075">
    <property type="entry name" value="CARRIER"/>
    <property type="match status" value="1"/>
</dbReference>
<dbReference type="Pfam" id="PF21149">
    <property type="entry name" value="FAS_pseudo-KR"/>
    <property type="match status" value="1"/>
</dbReference>
<evidence type="ECO:0000313" key="3">
    <source>
        <dbReference type="Proteomes" id="UP000719412"/>
    </source>
</evidence>
<comment type="caution">
    <text evidence="2">The sequence shown here is derived from an EMBL/GenBank/DDBJ whole genome shotgun (WGS) entry which is preliminary data.</text>
</comment>
<accession>A0A8J6LFH2</accession>
<name>A0A8J6LFH2_TENMO</name>
<dbReference type="CDD" id="cd05195">
    <property type="entry name" value="enoyl_red"/>
    <property type="match status" value="1"/>
</dbReference>
<dbReference type="InterPro" id="IPR009081">
    <property type="entry name" value="PP-bd_ACP"/>
</dbReference>
<dbReference type="PANTHER" id="PTHR43775">
    <property type="entry name" value="FATTY ACID SYNTHASE"/>
    <property type="match status" value="1"/>
</dbReference>
<evidence type="ECO:0000259" key="1">
    <source>
        <dbReference type="PROSITE" id="PS50075"/>
    </source>
</evidence>
<dbReference type="Gene3D" id="3.90.180.10">
    <property type="entry name" value="Medium-chain alcohol dehydrogenases, catalytic domain"/>
    <property type="match status" value="2"/>
</dbReference>
<dbReference type="InterPro" id="IPR036736">
    <property type="entry name" value="ACP-like_sf"/>
</dbReference>
<organism evidence="2 3">
    <name type="scientific">Tenebrio molitor</name>
    <name type="common">Yellow mealworm beetle</name>
    <dbReference type="NCBI Taxonomy" id="7067"/>
    <lineage>
        <taxon>Eukaryota</taxon>
        <taxon>Metazoa</taxon>
        <taxon>Ecdysozoa</taxon>
        <taxon>Arthropoda</taxon>
        <taxon>Hexapoda</taxon>
        <taxon>Insecta</taxon>
        <taxon>Pterygota</taxon>
        <taxon>Neoptera</taxon>
        <taxon>Endopterygota</taxon>
        <taxon>Coleoptera</taxon>
        <taxon>Polyphaga</taxon>
        <taxon>Cucujiformia</taxon>
        <taxon>Tenebrionidae</taxon>
        <taxon>Tenebrio</taxon>
    </lineage>
</organism>
<dbReference type="InterPro" id="IPR020843">
    <property type="entry name" value="ER"/>
</dbReference>
<dbReference type="AlphaFoldDB" id="A0A8J6LFH2"/>
<reference evidence="2" key="1">
    <citation type="journal article" date="2020" name="J Insects Food Feed">
        <title>The yellow mealworm (Tenebrio molitor) genome: a resource for the emerging insects as food and feed industry.</title>
        <authorList>
            <person name="Eriksson T."/>
            <person name="Andere A."/>
            <person name="Kelstrup H."/>
            <person name="Emery V."/>
            <person name="Picard C."/>
        </authorList>
    </citation>
    <scope>NUCLEOTIDE SEQUENCE</scope>
    <source>
        <strain evidence="2">Stoneville</strain>
        <tissue evidence="2">Whole head</tissue>
    </source>
</reference>
<dbReference type="SUPFAM" id="SSF50129">
    <property type="entry name" value="GroES-like"/>
    <property type="match status" value="1"/>
</dbReference>
<keyword evidence="3" id="KW-1185">Reference proteome</keyword>
<dbReference type="SMART" id="SM00822">
    <property type="entry name" value="PKS_KR"/>
    <property type="match status" value="1"/>
</dbReference>
<feature type="domain" description="Carrier" evidence="1">
    <location>
        <begin position="842"/>
        <end position="919"/>
    </location>
</feature>
<evidence type="ECO:0000313" key="2">
    <source>
        <dbReference type="EMBL" id="KAH0810771.1"/>
    </source>
</evidence>
<dbReference type="Pfam" id="PF13602">
    <property type="entry name" value="ADH_zinc_N_2"/>
    <property type="match status" value="1"/>
</dbReference>
<dbReference type="SUPFAM" id="SSF51735">
    <property type="entry name" value="NAD(P)-binding Rossmann-fold domains"/>
    <property type="match status" value="1"/>
</dbReference>
<dbReference type="EMBL" id="JABDTM020027269">
    <property type="protein sequence ID" value="KAH0810771.1"/>
    <property type="molecule type" value="Genomic_DNA"/>
</dbReference>
<reference evidence="2" key="2">
    <citation type="submission" date="2021-08" db="EMBL/GenBank/DDBJ databases">
        <authorList>
            <person name="Eriksson T."/>
        </authorList>
    </citation>
    <scope>NUCLEOTIDE SEQUENCE</scope>
    <source>
        <strain evidence="2">Stoneville</strain>
        <tissue evidence="2">Whole head</tissue>
    </source>
</reference>
<protein>
    <recommendedName>
        <fullName evidence="1">Carrier domain-containing protein</fullName>
    </recommendedName>
</protein>
<dbReference type="InterPro" id="IPR049391">
    <property type="entry name" value="FAS_pseudo-KR"/>
</dbReference>
<dbReference type="GO" id="GO:0004312">
    <property type="term" value="F:fatty acid synthase activity"/>
    <property type="evidence" value="ECO:0007669"/>
    <property type="project" value="TreeGrafter"/>
</dbReference>
<sequence length="919" mass="103872">MLQMSILSVDSRLQYLPVAIRKITIDPVKHLKLVEGVSVKKPLVPVHVYKENKTIKSGGIEIFDVRVRSTPKQKLLQKPVNEKYEFVPNEAHLDLSQSVRINIQIVLEESMEQELRAGELIDHFTKARSTILMPLVKNVLEDIPSVYPDLIISTKNKIENLAEIRIESLALARINNLSLIIATNIFQRPSLLEEILNVLSADGFVLTREDKDFNPAEVHGITILTQHSTKDEKLILFKRSKPVASSDFIKISSTHFEWIYELQDSLKNESNVVVHCKNQQFEGILGFAKCIRREPGGKKVKCFFMMDEAPDFDPFDKFYRQQIEQDRAINVYKEAKWGTYRHFKLENCGTNPKNNAYIGVDNKEDRPTLEWIEGPPLTTNKDQDIIQVMREKIVKSFMKHLFAARKEIVFTDDMTEEFFERNEYSGRDSRGNRIMGMVAGGILSTFVPAHADFSWPVPPDWSLEDAATVPATYSIVIYALLLNLQKRSLNPESHIGSFRINSLERVIRRETKGRGVDIILCSPMGAKPESFVSCLARGGTFVEIGKCDSDYEGSFDLHLLEKESSYHNMMLDALFGESSEVKQKLIKAVAEGIKCGYVKPLPANVFGHDEIEEAFRYMTVGEHTEKVLIKFREENESLVGTSDRLLLEAVPRFYCDGNKTYIIIGGLGGLGLELANCLIQEANELGPVDGIFNLAMVLKDGLFENQRVENFTACLAPKVQSSKHLDEITRRSCPQLRYFVVFSSFSCGQGFPSQTNYGMANSVMERICEQRKRDGFPALAIQWSAIGEVGMVAQLQKSYKGKEIFGTIPQPISTCLEALDNFLNQDNTIVSSTIIAEKRKKDDVSGGVLEVVANVLGINDVTRVSHYATLPELGMDSITSQEVVQQLKKRFKIVVTSREIRTMTFSKLSELKQEMKETL</sequence>
<dbReference type="InterPro" id="IPR011032">
    <property type="entry name" value="GroES-like_sf"/>
</dbReference>
<dbReference type="Gene3D" id="3.10.129.110">
    <property type="entry name" value="Polyketide synthase dehydratase"/>
    <property type="match status" value="1"/>
</dbReference>